<evidence type="ECO:0000313" key="5">
    <source>
        <dbReference type="EMBL" id="TXL78096.1"/>
    </source>
</evidence>
<evidence type="ECO:0000256" key="3">
    <source>
        <dbReference type="SAM" id="SignalP"/>
    </source>
</evidence>
<dbReference type="Proteomes" id="UP000321638">
    <property type="component" value="Unassembled WGS sequence"/>
</dbReference>
<dbReference type="Gene3D" id="3.40.30.10">
    <property type="entry name" value="Glutaredoxin"/>
    <property type="match status" value="1"/>
</dbReference>
<dbReference type="RefSeq" id="WP_147846364.1">
    <property type="nucleotide sequence ID" value="NZ_VDUZ01000007.1"/>
</dbReference>
<comment type="caution">
    <text evidence="5">The sequence shown here is derived from an EMBL/GenBank/DDBJ whole genome shotgun (WGS) entry which is preliminary data.</text>
</comment>
<dbReference type="InterPro" id="IPR036249">
    <property type="entry name" value="Thioredoxin-like_sf"/>
</dbReference>
<dbReference type="InterPro" id="IPR012336">
    <property type="entry name" value="Thioredoxin-like_fold"/>
</dbReference>
<dbReference type="Pfam" id="PF13462">
    <property type="entry name" value="Thioredoxin_4"/>
    <property type="match status" value="1"/>
</dbReference>
<dbReference type="OrthoDB" id="8478320at2"/>
<feature type="signal peptide" evidence="3">
    <location>
        <begin position="1"/>
        <end position="27"/>
    </location>
</feature>
<reference evidence="5 6" key="1">
    <citation type="submission" date="2019-06" db="EMBL/GenBank/DDBJ databases">
        <title>New taxonomy in bacterial strain CC-CFT640, isolated from vineyard.</title>
        <authorList>
            <person name="Lin S.-Y."/>
            <person name="Tsai C.-F."/>
            <person name="Young C.-C."/>
        </authorList>
    </citation>
    <scope>NUCLEOTIDE SEQUENCE [LARGE SCALE GENOMIC DNA]</scope>
    <source>
        <strain evidence="5 6">CC-CFT640</strain>
    </source>
</reference>
<feature type="chain" id="PRO_5023034892" evidence="3">
    <location>
        <begin position="28"/>
        <end position="212"/>
    </location>
</feature>
<proteinExistence type="inferred from homology"/>
<dbReference type="PANTHER" id="PTHR13887">
    <property type="entry name" value="GLUTATHIONE S-TRANSFERASE KAPPA"/>
    <property type="match status" value="1"/>
</dbReference>
<name>A0A5C8PR02_9HYPH</name>
<feature type="domain" description="Thioredoxin" evidence="4">
    <location>
        <begin position="22"/>
        <end position="212"/>
    </location>
</feature>
<evidence type="ECO:0000313" key="6">
    <source>
        <dbReference type="Proteomes" id="UP000321638"/>
    </source>
</evidence>
<dbReference type="PROSITE" id="PS51352">
    <property type="entry name" value="THIOREDOXIN_2"/>
    <property type="match status" value="1"/>
</dbReference>
<gene>
    <name evidence="5" type="ORF">FHP25_07785</name>
</gene>
<keyword evidence="3" id="KW-0732">Signal</keyword>
<dbReference type="AlphaFoldDB" id="A0A5C8PR02"/>
<protein>
    <submittedName>
        <fullName evidence="5">DsbA family protein</fullName>
    </submittedName>
</protein>
<evidence type="ECO:0000256" key="2">
    <source>
        <dbReference type="ARBA" id="ARBA00005791"/>
    </source>
</evidence>
<organism evidence="5 6">
    <name type="scientific">Vineibacter terrae</name>
    <dbReference type="NCBI Taxonomy" id="2586908"/>
    <lineage>
        <taxon>Bacteria</taxon>
        <taxon>Pseudomonadati</taxon>
        <taxon>Pseudomonadota</taxon>
        <taxon>Alphaproteobacteria</taxon>
        <taxon>Hyphomicrobiales</taxon>
        <taxon>Vineibacter</taxon>
    </lineage>
</organism>
<evidence type="ECO:0000256" key="1">
    <source>
        <dbReference type="ARBA" id="ARBA00003565"/>
    </source>
</evidence>
<dbReference type="PANTHER" id="PTHR13887:SF56">
    <property type="entry name" value="THIOREDOXIN-LIKE REDUCTASE RV2466C"/>
    <property type="match status" value="1"/>
</dbReference>
<keyword evidence="6" id="KW-1185">Reference proteome</keyword>
<evidence type="ECO:0000259" key="4">
    <source>
        <dbReference type="PROSITE" id="PS51352"/>
    </source>
</evidence>
<dbReference type="SUPFAM" id="SSF52833">
    <property type="entry name" value="Thioredoxin-like"/>
    <property type="match status" value="1"/>
</dbReference>
<comment type="function">
    <text evidence="1">May be required for disulfide bond formation in some proteins.</text>
</comment>
<accession>A0A5C8PR02</accession>
<dbReference type="InterPro" id="IPR013766">
    <property type="entry name" value="Thioredoxin_domain"/>
</dbReference>
<dbReference type="EMBL" id="VDUZ01000007">
    <property type="protein sequence ID" value="TXL78096.1"/>
    <property type="molecule type" value="Genomic_DNA"/>
</dbReference>
<comment type="similarity">
    <text evidence="2">Belongs to the thioredoxin family. DsbA subfamily.</text>
</comment>
<sequence length="212" mass="22817">MHKILILAGAVLGAATISLPPAAPLQAAPVQLAQTVPAELQPSADDHVMGNPDAAVTIVEYASMTCPHCADFHTQVLPELKKKYVDTGKVRFVYRDFPLDQIALQAAQISECSGKDRYFAVVDVIFRTQAQWAANKDPIAELGKTLRIAGITEADIKTCIADQKLATTIVTERQVGEKAGVNATPTLFINGQRWNGARTVEALDEALGKLIK</sequence>